<sequence length="98" mass="11274">MSENFPDGILLPRSVDFPCFPVGTEVNGEEADLLRNTLSDLLRNLLSDRVFADTLPDMVAETIPYFSQLKYTQTPRNIEQQRRSQESHLLKDYQTNPD</sequence>
<dbReference type="EMBL" id="CAJOBI010005124">
    <property type="protein sequence ID" value="CAF4022682.1"/>
    <property type="molecule type" value="Genomic_DNA"/>
</dbReference>
<gene>
    <name evidence="2" type="ORF">SMN809_LOCUS13115</name>
</gene>
<dbReference type="AlphaFoldDB" id="A0A8S2NWP1"/>
<organism evidence="2 3">
    <name type="scientific">Rotaria magnacalcarata</name>
    <dbReference type="NCBI Taxonomy" id="392030"/>
    <lineage>
        <taxon>Eukaryota</taxon>
        <taxon>Metazoa</taxon>
        <taxon>Spiralia</taxon>
        <taxon>Gnathifera</taxon>
        <taxon>Rotifera</taxon>
        <taxon>Eurotatoria</taxon>
        <taxon>Bdelloidea</taxon>
        <taxon>Philodinida</taxon>
        <taxon>Philodinidae</taxon>
        <taxon>Rotaria</taxon>
    </lineage>
</organism>
<feature type="non-terminal residue" evidence="2">
    <location>
        <position position="98"/>
    </location>
</feature>
<evidence type="ECO:0000256" key="1">
    <source>
        <dbReference type="SAM" id="MobiDB-lite"/>
    </source>
</evidence>
<proteinExistence type="predicted"/>
<feature type="compositionally biased region" description="Basic and acidic residues" evidence="1">
    <location>
        <begin position="79"/>
        <end position="91"/>
    </location>
</feature>
<comment type="caution">
    <text evidence="2">The sequence shown here is derived from an EMBL/GenBank/DDBJ whole genome shotgun (WGS) entry which is preliminary data.</text>
</comment>
<evidence type="ECO:0000313" key="3">
    <source>
        <dbReference type="Proteomes" id="UP000676336"/>
    </source>
</evidence>
<name>A0A8S2NWP1_9BILA</name>
<dbReference type="Proteomes" id="UP000676336">
    <property type="component" value="Unassembled WGS sequence"/>
</dbReference>
<feature type="region of interest" description="Disordered" evidence="1">
    <location>
        <begin position="74"/>
        <end position="98"/>
    </location>
</feature>
<accession>A0A8S2NWP1</accession>
<feature type="non-terminal residue" evidence="2">
    <location>
        <position position="1"/>
    </location>
</feature>
<reference evidence="2" key="1">
    <citation type="submission" date="2021-02" db="EMBL/GenBank/DDBJ databases">
        <authorList>
            <person name="Nowell W R."/>
        </authorList>
    </citation>
    <scope>NUCLEOTIDE SEQUENCE</scope>
</reference>
<protein>
    <submittedName>
        <fullName evidence="2">Uncharacterized protein</fullName>
    </submittedName>
</protein>
<evidence type="ECO:0000313" key="2">
    <source>
        <dbReference type="EMBL" id="CAF4022682.1"/>
    </source>
</evidence>